<proteinExistence type="predicted"/>
<reference evidence="1" key="1">
    <citation type="journal article" date="2021" name="Proc. Natl. Acad. Sci. U.S.A.">
        <title>A Catalog of Tens of Thousands of Viruses from Human Metagenomes Reveals Hidden Associations with Chronic Diseases.</title>
        <authorList>
            <person name="Tisza M.J."/>
            <person name="Buck C.B."/>
        </authorList>
    </citation>
    <scope>NUCLEOTIDE SEQUENCE</scope>
    <source>
        <strain evidence="1">CtS1E53</strain>
    </source>
</reference>
<organism evidence="1">
    <name type="scientific">Siphoviridae sp. ctS1E53</name>
    <dbReference type="NCBI Taxonomy" id="2826340"/>
    <lineage>
        <taxon>Viruses</taxon>
        <taxon>Duplodnaviria</taxon>
        <taxon>Heunggongvirae</taxon>
        <taxon>Uroviricota</taxon>
        <taxon>Caudoviricetes</taxon>
    </lineage>
</organism>
<sequence>MRLVALFFATGCKISCKLVARLVAKITATPAGTKYRPGCLHINIHGRSTAPKEKENVSWHLPGNF</sequence>
<protein>
    <submittedName>
        <fullName evidence="1">Uncharacterized protein</fullName>
    </submittedName>
</protein>
<accession>A0A8S5MEQ4</accession>
<evidence type="ECO:0000313" key="1">
    <source>
        <dbReference type="EMBL" id="DAD80656.1"/>
    </source>
</evidence>
<name>A0A8S5MEQ4_9CAUD</name>
<dbReference type="EMBL" id="BK014885">
    <property type="protein sequence ID" value="DAD80656.1"/>
    <property type="molecule type" value="Genomic_DNA"/>
</dbReference>